<organism evidence="1 2">
    <name type="scientific">Cyclobacterium xiamenense</name>
    <dbReference type="NCBI Taxonomy" id="1297121"/>
    <lineage>
        <taxon>Bacteria</taxon>
        <taxon>Pseudomonadati</taxon>
        <taxon>Bacteroidota</taxon>
        <taxon>Cytophagia</taxon>
        <taxon>Cytophagales</taxon>
        <taxon>Cyclobacteriaceae</taxon>
        <taxon>Cyclobacterium</taxon>
    </lineage>
</organism>
<evidence type="ECO:0000313" key="2">
    <source>
        <dbReference type="Proteomes" id="UP000199403"/>
    </source>
</evidence>
<keyword evidence="2" id="KW-1185">Reference proteome</keyword>
<evidence type="ECO:0000313" key="1">
    <source>
        <dbReference type="EMBL" id="SEJ46629.1"/>
    </source>
</evidence>
<dbReference type="AlphaFoldDB" id="A0A1H6YZH3"/>
<protein>
    <submittedName>
        <fullName evidence="1">Uncharacterized protein</fullName>
    </submittedName>
</protein>
<accession>A0A1H6YZH3</accession>
<dbReference type="STRING" id="1416801.SAMN05192553_104105"/>
<name>A0A1H6YZH3_9BACT</name>
<sequence>MFLRSDRVYLAITPFSNEHYWIDSLAGNSNSGNTDQFQDYAILVVPGPFSGYALEVHESDSFLNVEEFMQRMQAESDLKINVRSRIEKYRSSSGDSLEMVYRGDALHATGRINEKEVTFTDWSPAGVYTSDVLAIGEGVLRLKLGGKVQTMKWTKNGIERN</sequence>
<reference evidence="2" key="1">
    <citation type="submission" date="2016-10" db="EMBL/GenBank/DDBJ databases">
        <authorList>
            <person name="Varghese N."/>
            <person name="Submissions S."/>
        </authorList>
    </citation>
    <scope>NUCLEOTIDE SEQUENCE [LARGE SCALE GENOMIC DNA]</scope>
    <source>
        <strain evidence="2">IBRC-M 10761</strain>
    </source>
</reference>
<dbReference type="EMBL" id="FNZH01000004">
    <property type="protein sequence ID" value="SEJ46629.1"/>
    <property type="molecule type" value="Genomic_DNA"/>
</dbReference>
<dbReference type="Proteomes" id="UP000199403">
    <property type="component" value="Unassembled WGS sequence"/>
</dbReference>
<proteinExistence type="predicted"/>
<gene>
    <name evidence="1" type="ORF">SAMN05192553_104105</name>
</gene>